<evidence type="ECO:0000313" key="5">
    <source>
        <dbReference type="EMBL" id="SFS68838.1"/>
    </source>
</evidence>
<dbReference type="Gene3D" id="3.30.360.10">
    <property type="entry name" value="Dihydrodipicolinate Reductase, domain 2"/>
    <property type="match status" value="1"/>
</dbReference>
<dbReference type="InterPro" id="IPR050984">
    <property type="entry name" value="Gfo/Idh/MocA_domain"/>
</dbReference>
<dbReference type="AlphaFoldDB" id="A0A1I6RWJ1"/>
<gene>
    <name evidence="5" type="ORF">SAMN04488040_1580</name>
</gene>
<dbReference type="EMBL" id="FPAJ01000002">
    <property type="protein sequence ID" value="SFS68838.1"/>
    <property type="molecule type" value="Genomic_DNA"/>
</dbReference>
<sequence>MKTLNWGIIGAANFACEHMGPAIHAARGARLAGLATSSSDKASRFKTFAPDINVYSDYNALLNDPDIDAVYIPLPNHMHVEWTLKALEAGKHVLCEKPMTMQASEFDQLITARDASGLLAAEAFMIVHHPQMIRARDIIAAGTIGRVRHVGATFSFYNGDLDNIRNKPEAGGGGLPDIGIYTFGSARFLTGQEPLSIPYAKIDYENGVDVFAQVAAEFDGFGYSATVSMRMFPRQEVVVHGEKGVLRLTCPFNPTVHSQAELHLETEKNTITTERFPGTNHYIEQVEAFGRSVTTGAAYPCPLEFSKGTQAMIDMAYAAR</sequence>
<dbReference type="SUPFAM" id="SSF51735">
    <property type="entry name" value="NAD(P)-binding Rossmann-fold domains"/>
    <property type="match status" value="1"/>
</dbReference>
<dbReference type="STRING" id="394264.SAMN04488040_1580"/>
<dbReference type="PANTHER" id="PTHR22604:SF105">
    <property type="entry name" value="TRANS-1,2-DIHYDROBENZENE-1,2-DIOL DEHYDROGENASE"/>
    <property type="match status" value="1"/>
</dbReference>
<dbReference type="Pfam" id="PF22725">
    <property type="entry name" value="GFO_IDH_MocA_C3"/>
    <property type="match status" value="1"/>
</dbReference>
<organism evidence="5 6">
    <name type="scientific">Sulfitobacter marinus</name>
    <dbReference type="NCBI Taxonomy" id="394264"/>
    <lineage>
        <taxon>Bacteria</taxon>
        <taxon>Pseudomonadati</taxon>
        <taxon>Pseudomonadota</taxon>
        <taxon>Alphaproteobacteria</taxon>
        <taxon>Rhodobacterales</taxon>
        <taxon>Roseobacteraceae</taxon>
        <taxon>Sulfitobacter</taxon>
    </lineage>
</organism>
<dbReference type="GO" id="GO:0000166">
    <property type="term" value="F:nucleotide binding"/>
    <property type="evidence" value="ECO:0007669"/>
    <property type="project" value="InterPro"/>
</dbReference>
<evidence type="ECO:0000313" key="6">
    <source>
        <dbReference type="Proteomes" id="UP000199239"/>
    </source>
</evidence>
<dbReference type="PANTHER" id="PTHR22604">
    <property type="entry name" value="OXIDOREDUCTASES"/>
    <property type="match status" value="1"/>
</dbReference>
<feature type="domain" description="Gfo/Idh/MocA-like oxidoreductase N-terminal" evidence="3">
    <location>
        <begin position="4"/>
        <end position="118"/>
    </location>
</feature>
<comment type="similarity">
    <text evidence="1">Belongs to the Gfo/Idh/MocA family.</text>
</comment>
<dbReference type="InterPro" id="IPR055170">
    <property type="entry name" value="GFO_IDH_MocA-like_dom"/>
</dbReference>
<dbReference type="GO" id="GO:0016491">
    <property type="term" value="F:oxidoreductase activity"/>
    <property type="evidence" value="ECO:0007669"/>
    <property type="project" value="UniProtKB-KW"/>
</dbReference>
<feature type="domain" description="GFO/IDH/MocA-like oxidoreductase" evidence="4">
    <location>
        <begin position="134"/>
        <end position="246"/>
    </location>
</feature>
<accession>A0A1I6RWJ1</accession>
<dbReference type="InterPro" id="IPR036291">
    <property type="entry name" value="NAD(P)-bd_dom_sf"/>
</dbReference>
<dbReference type="InterPro" id="IPR000683">
    <property type="entry name" value="Gfo/Idh/MocA-like_OxRdtase_N"/>
</dbReference>
<name>A0A1I6RWJ1_9RHOB</name>
<evidence type="ECO:0000256" key="2">
    <source>
        <dbReference type="ARBA" id="ARBA00023002"/>
    </source>
</evidence>
<reference evidence="6" key="1">
    <citation type="submission" date="2016-10" db="EMBL/GenBank/DDBJ databases">
        <authorList>
            <person name="Varghese N."/>
            <person name="Submissions S."/>
        </authorList>
    </citation>
    <scope>NUCLEOTIDE SEQUENCE [LARGE SCALE GENOMIC DNA]</scope>
    <source>
        <strain evidence="6">DSM 23422</strain>
    </source>
</reference>
<evidence type="ECO:0000259" key="3">
    <source>
        <dbReference type="Pfam" id="PF01408"/>
    </source>
</evidence>
<dbReference type="Proteomes" id="UP000199239">
    <property type="component" value="Unassembled WGS sequence"/>
</dbReference>
<dbReference type="SUPFAM" id="SSF55347">
    <property type="entry name" value="Glyceraldehyde-3-phosphate dehydrogenase-like, C-terminal domain"/>
    <property type="match status" value="1"/>
</dbReference>
<dbReference type="OrthoDB" id="9815825at2"/>
<dbReference type="Gene3D" id="3.40.50.720">
    <property type="entry name" value="NAD(P)-binding Rossmann-like Domain"/>
    <property type="match status" value="1"/>
</dbReference>
<keyword evidence="2" id="KW-0560">Oxidoreductase</keyword>
<keyword evidence="6" id="KW-1185">Reference proteome</keyword>
<evidence type="ECO:0000256" key="1">
    <source>
        <dbReference type="ARBA" id="ARBA00010928"/>
    </source>
</evidence>
<dbReference type="RefSeq" id="WP_093915783.1">
    <property type="nucleotide sequence ID" value="NZ_FPAJ01000002.1"/>
</dbReference>
<proteinExistence type="inferred from homology"/>
<evidence type="ECO:0000259" key="4">
    <source>
        <dbReference type="Pfam" id="PF22725"/>
    </source>
</evidence>
<dbReference type="Pfam" id="PF01408">
    <property type="entry name" value="GFO_IDH_MocA"/>
    <property type="match status" value="1"/>
</dbReference>
<protein>
    <submittedName>
        <fullName evidence="5">Predicted dehydrogenase</fullName>
    </submittedName>
</protein>